<dbReference type="RefSeq" id="WP_346752076.1">
    <property type="nucleotide sequence ID" value="NZ_JAUJEA010000003.1"/>
</dbReference>
<proteinExistence type="predicted"/>
<accession>A0ABT8KQV0</accession>
<reference evidence="1" key="1">
    <citation type="submission" date="2023-06" db="EMBL/GenBank/DDBJ databases">
        <title>Genomic of Parafulvivirga corallium.</title>
        <authorList>
            <person name="Wang G."/>
        </authorList>
    </citation>
    <scope>NUCLEOTIDE SEQUENCE</scope>
    <source>
        <strain evidence="1">BMA10</strain>
    </source>
</reference>
<evidence type="ECO:0008006" key="3">
    <source>
        <dbReference type="Google" id="ProtNLM"/>
    </source>
</evidence>
<dbReference type="Pfam" id="PF05176">
    <property type="entry name" value="ATP-synt_10"/>
    <property type="match status" value="1"/>
</dbReference>
<dbReference type="Gene3D" id="3.40.30.10">
    <property type="entry name" value="Glutaredoxin"/>
    <property type="match status" value="1"/>
</dbReference>
<name>A0ABT8KQV0_9BACT</name>
<dbReference type="EMBL" id="JAUJEA010000003">
    <property type="protein sequence ID" value="MDN5202053.1"/>
    <property type="molecule type" value="Genomic_DNA"/>
</dbReference>
<organism evidence="1 2">
    <name type="scientific">Splendidivirga corallicola</name>
    <dbReference type="NCBI Taxonomy" id="3051826"/>
    <lineage>
        <taxon>Bacteria</taxon>
        <taxon>Pseudomonadati</taxon>
        <taxon>Bacteroidota</taxon>
        <taxon>Cytophagia</taxon>
        <taxon>Cytophagales</taxon>
        <taxon>Splendidivirgaceae</taxon>
        <taxon>Splendidivirga</taxon>
    </lineage>
</organism>
<keyword evidence="2" id="KW-1185">Reference proteome</keyword>
<dbReference type="InterPro" id="IPR007849">
    <property type="entry name" value="ATP10"/>
</dbReference>
<dbReference type="PANTHER" id="PTHR28106">
    <property type="entry name" value="MITOCHONDRIAL ATPASE COMPLEX SUBUNIT ATP10"/>
    <property type="match status" value="1"/>
</dbReference>
<evidence type="ECO:0000313" key="1">
    <source>
        <dbReference type="EMBL" id="MDN5202053.1"/>
    </source>
</evidence>
<dbReference type="Proteomes" id="UP001172082">
    <property type="component" value="Unassembled WGS sequence"/>
</dbReference>
<protein>
    <recommendedName>
        <fullName evidence="3">Thioredoxin domain-containing protein</fullName>
    </recommendedName>
</protein>
<sequence>MNLYTKILGTATMIVAVSLLAKAQKGKPFPYIEGETLTNQQINIPNNTKGKFTLIGMAYSKKSEDELKSWFNPVYQTFIHKPSTPGLFTTGYDVNVYFIPMFTGAKKAAYKVAMKKMRSKTDPKLIPHIMFYKGELKKYKEALDFERKDTPYFFVLDKEGNIVHATSGKYSGSKMEAIEELLEEW</sequence>
<comment type="caution">
    <text evidence="1">The sequence shown here is derived from an EMBL/GenBank/DDBJ whole genome shotgun (WGS) entry which is preliminary data.</text>
</comment>
<dbReference type="PANTHER" id="PTHR28106:SF1">
    <property type="entry name" value="MITOCHONDRIAL ATPASE COMPLEX SUBUNIT ATP10"/>
    <property type="match status" value="1"/>
</dbReference>
<evidence type="ECO:0000313" key="2">
    <source>
        <dbReference type="Proteomes" id="UP001172082"/>
    </source>
</evidence>
<gene>
    <name evidence="1" type="ORF">QQ008_11785</name>
</gene>